<dbReference type="InterPro" id="IPR005467">
    <property type="entry name" value="His_kinase_dom"/>
</dbReference>
<dbReference type="SUPFAM" id="SSF55874">
    <property type="entry name" value="ATPase domain of HSP90 chaperone/DNA topoisomerase II/histidine kinase"/>
    <property type="match status" value="1"/>
</dbReference>
<dbReference type="EMBL" id="JBFQGM010000001">
    <property type="protein sequence ID" value="MFL9459095.1"/>
    <property type="molecule type" value="Genomic_DNA"/>
</dbReference>
<evidence type="ECO:0000256" key="5">
    <source>
        <dbReference type="ARBA" id="ARBA00023012"/>
    </source>
</evidence>
<evidence type="ECO:0000313" key="9">
    <source>
        <dbReference type="EMBL" id="MFL9459095.1"/>
    </source>
</evidence>
<evidence type="ECO:0000256" key="1">
    <source>
        <dbReference type="ARBA" id="ARBA00000085"/>
    </source>
</evidence>
<keyword evidence="4" id="KW-0808">Transferase</keyword>
<feature type="domain" description="Histidine kinase" evidence="7">
    <location>
        <begin position="148"/>
        <end position="362"/>
    </location>
</feature>
<dbReference type="InterPro" id="IPR011006">
    <property type="entry name" value="CheY-like_superfamily"/>
</dbReference>
<feature type="modified residue" description="4-aspartylphosphate" evidence="6">
    <location>
        <position position="59"/>
    </location>
</feature>
<accession>A0ABW8WDL2</accession>
<dbReference type="EC" id="2.7.13.3" evidence="2"/>
<dbReference type="Pfam" id="PF02518">
    <property type="entry name" value="HATPase_c"/>
    <property type="match status" value="1"/>
</dbReference>
<keyword evidence="3 6" id="KW-0597">Phosphoprotein</keyword>
<dbReference type="SUPFAM" id="SSF47384">
    <property type="entry name" value="Homodimeric domain of signal transducing histidine kinase"/>
    <property type="match status" value="1"/>
</dbReference>
<keyword evidence="5" id="KW-0902">Two-component regulatory system</keyword>
<dbReference type="Pfam" id="PF00072">
    <property type="entry name" value="Response_reg"/>
    <property type="match status" value="1"/>
</dbReference>
<comment type="caution">
    <text evidence="9">The sequence shown here is derived from an EMBL/GenBank/DDBJ whole genome shotgun (WGS) entry which is preliminary data.</text>
</comment>
<dbReference type="PANTHER" id="PTHR43547:SF2">
    <property type="entry name" value="HYBRID SIGNAL TRANSDUCTION HISTIDINE KINASE C"/>
    <property type="match status" value="1"/>
</dbReference>
<evidence type="ECO:0000313" key="10">
    <source>
        <dbReference type="Proteomes" id="UP001628874"/>
    </source>
</evidence>
<feature type="domain" description="Response regulatory" evidence="8">
    <location>
        <begin position="10"/>
        <end position="126"/>
    </location>
</feature>
<sequence>MARAMERKQSVWIVDDEPNGFEVIELLLRREGYHLNYYNSGKEVLNRLETNLPDAILLDVMMPEIDGIETCSRIKANSLWKHIPIIIVTALDSKEDLARALESGADDFLTKPVNGLELRARVRSMLRIKQQYDALQATINLRHDLSKLVVEDLGQPMSTLLLGSHLLLQSNLESKDRERAEMVYAAGLEIDAIVNGLLRLAKMESNRLLLNRVEVDLNELVEVVIANFQAIANSKQIQLKTELQKQRRWLSIDTNLFQRLLDNLLTNAIESSPSGSTITFRVNYSNTTEPLKQATITITDEGTSSKHLQQSILEQYELGSLVSGASQIGLRLTFCKMVAEAHGGAIAIKDNQPQGSIVTVDI</sequence>
<dbReference type="InterPro" id="IPR001789">
    <property type="entry name" value="Sig_transdc_resp-reg_receiver"/>
</dbReference>
<evidence type="ECO:0000256" key="6">
    <source>
        <dbReference type="PROSITE-ProRule" id="PRU00169"/>
    </source>
</evidence>
<name>A0ABW8WDL2_9CYAN</name>
<evidence type="ECO:0000256" key="2">
    <source>
        <dbReference type="ARBA" id="ARBA00012438"/>
    </source>
</evidence>
<dbReference type="InterPro" id="IPR003661">
    <property type="entry name" value="HisK_dim/P_dom"/>
</dbReference>
<protein>
    <recommendedName>
        <fullName evidence="2">histidine kinase</fullName>
        <ecNumber evidence="2">2.7.13.3</ecNumber>
    </recommendedName>
</protein>
<dbReference type="PROSITE" id="PS50110">
    <property type="entry name" value="RESPONSE_REGULATORY"/>
    <property type="match status" value="1"/>
</dbReference>
<dbReference type="InterPro" id="IPR003594">
    <property type="entry name" value="HATPase_dom"/>
</dbReference>
<dbReference type="SMART" id="SM00387">
    <property type="entry name" value="HATPase_c"/>
    <property type="match status" value="1"/>
</dbReference>
<evidence type="ECO:0000259" key="8">
    <source>
        <dbReference type="PROSITE" id="PS50110"/>
    </source>
</evidence>
<dbReference type="SUPFAM" id="SSF52172">
    <property type="entry name" value="CheY-like"/>
    <property type="match status" value="1"/>
</dbReference>
<proteinExistence type="predicted"/>
<comment type="catalytic activity">
    <reaction evidence="1">
        <text>ATP + protein L-histidine = ADP + protein N-phospho-L-histidine.</text>
        <dbReference type="EC" id="2.7.13.3"/>
    </reaction>
</comment>
<organism evidence="9 10">
    <name type="scientific">Scytonema tolypothrichoides VB-61278_2</name>
    <dbReference type="NCBI Taxonomy" id="3232314"/>
    <lineage>
        <taxon>Bacteria</taxon>
        <taxon>Bacillati</taxon>
        <taxon>Cyanobacteriota</taxon>
        <taxon>Cyanophyceae</taxon>
        <taxon>Nostocales</taxon>
        <taxon>Scytonemataceae</taxon>
        <taxon>Scytonema</taxon>
    </lineage>
</organism>
<reference evidence="9 10" key="1">
    <citation type="submission" date="2024-07" db="EMBL/GenBank/DDBJ databases">
        <authorList>
            <person name="Tripathy S."/>
        </authorList>
    </citation>
    <scope>NUCLEOTIDE SEQUENCE [LARGE SCALE GENOMIC DNA]</scope>
    <source>
        <strain evidence="9 10">VB-61278_2</strain>
    </source>
</reference>
<dbReference type="PROSITE" id="PS50109">
    <property type="entry name" value="HIS_KIN"/>
    <property type="match status" value="1"/>
</dbReference>
<dbReference type="PANTHER" id="PTHR43547">
    <property type="entry name" value="TWO-COMPONENT HISTIDINE KINASE"/>
    <property type="match status" value="1"/>
</dbReference>
<keyword evidence="10" id="KW-1185">Reference proteome</keyword>
<evidence type="ECO:0000256" key="3">
    <source>
        <dbReference type="ARBA" id="ARBA00022553"/>
    </source>
</evidence>
<keyword evidence="4" id="KW-0418">Kinase</keyword>
<dbReference type="SMART" id="SM00388">
    <property type="entry name" value="HisKA"/>
    <property type="match status" value="1"/>
</dbReference>
<dbReference type="Proteomes" id="UP001628874">
    <property type="component" value="Unassembled WGS sequence"/>
</dbReference>
<dbReference type="InterPro" id="IPR036890">
    <property type="entry name" value="HATPase_C_sf"/>
</dbReference>
<evidence type="ECO:0000259" key="7">
    <source>
        <dbReference type="PROSITE" id="PS50109"/>
    </source>
</evidence>
<evidence type="ECO:0000256" key="4">
    <source>
        <dbReference type="ARBA" id="ARBA00022777"/>
    </source>
</evidence>
<dbReference type="SMART" id="SM00448">
    <property type="entry name" value="REC"/>
    <property type="match status" value="1"/>
</dbReference>
<dbReference type="Gene3D" id="3.30.565.10">
    <property type="entry name" value="Histidine kinase-like ATPase, C-terminal domain"/>
    <property type="match status" value="1"/>
</dbReference>
<dbReference type="Gene3D" id="3.40.50.2300">
    <property type="match status" value="1"/>
</dbReference>
<dbReference type="InterPro" id="IPR036097">
    <property type="entry name" value="HisK_dim/P_sf"/>
</dbReference>
<gene>
    <name evidence="9" type="ORF">AB0759_00375</name>
</gene>
<dbReference type="RefSeq" id="WP_202048674.1">
    <property type="nucleotide sequence ID" value="NZ_JBFQGM010000001.1"/>
</dbReference>